<dbReference type="RefSeq" id="WP_238745407.1">
    <property type="nucleotide sequence ID" value="NZ_JAKOOW010000006.1"/>
</dbReference>
<evidence type="ECO:0000313" key="4">
    <source>
        <dbReference type="EMBL" id="MCG6503249.1"/>
    </source>
</evidence>
<dbReference type="SUPFAM" id="SSF49899">
    <property type="entry name" value="Concanavalin A-like lectins/glucanases"/>
    <property type="match status" value="1"/>
</dbReference>
<proteinExistence type="predicted"/>
<feature type="domain" description="PilY1 beta-propeller" evidence="3">
    <location>
        <begin position="567"/>
        <end position="962"/>
    </location>
</feature>
<dbReference type="Proteomes" id="UP001298424">
    <property type="component" value="Unassembled WGS sequence"/>
</dbReference>
<organism evidence="4 5">
    <name type="scientific">Kingella pumchi</name>
    <dbReference type="NCBI Taxonomy" id="2779506"/>
    <lineage>
        <taxon>Bacteria</taxon>
        <taxon>Pseudomonadati</taxon>
        <taxon>Pseudomonadota</taxon>
        <taxon>Betaproteobacteria</taxon>
        <taxon>Neisseriales</taxon>
        <taxon>Neisseriaceae</taxon>
        <taxon>Kingella</taxon>
    </lineage>
</organism>
<dbReference type="InterPro" id="IPR013320">
    <property type="entry name" value="ConA-like_dom_sf"/>
</dbReference>
<evidence type="ECO:0000256" key="1">
    <source>
        <dbReference type="ARBA" id="ARBA00022723"/>
    </source>
</evidence>
<reference evidence="4 5" key="1">
    <citation type="submission" date="2022-02" db="EMBL/GenBank/DDBJ databases">
        <title>Genome sequence data of Kingella unionensis sp. nov. strain CICC 24913 (CCUG 75125).</title>
        <authorList>
            <person name="Xiao M."/>
        </authorList>
    </citation>
    <scope>NUCLEOTIDE SEQUENCE [LARGE SCALE GENOMIC DNA]</scope>
    <source>
        <strain evidence="4 5">CICC 24913</strain>
    </source>
</reference>
<comment type="caution">
    <text evidence="4">The sequence shown here is derived from an EMBL/GenBank/DDBJ whole genome shotgun (WGS) entry which is preliminary data.</text>
</comment>
<dbReference type="InterPro" id="IPR008707">
    <property type="entry name" value="B-propeller_PilY1"/>
</dbReference>
<evidence type="ECO:0000259" key="3">
    <source>
        <dbReference type="Pfam" id="PF05567"/>
    </source>
</evidence>
<keyword evidence="2" id="KW-0106">Calcium</keyword>
<gene>
    <name evidence="4" type="ORF">MB824_01880</name>
</gene>
<keyword evidence="1" id="KW-0479">Metal-binding</keyword>
<dbReference type="EMBL" id="JAKOOW010000006">
    <property type="protein sequence ID" value="MCG6503249.1"/>
    <property type="molecule type" value="Genomic_DNA"/>
</dbReference>
<keyword evidence="5" id="KW-1185">Reference proteome</keyword>
<evidence type="ECO:0000313" key="5">
    <source>
        <dbReference type="Proteomes" id="UP001298424"/>
    </source>
</evidence>
<name>A0ABS9NKD3_9NEIS</name>
<dbReference type="Gene3D" id="2.60.120.200">
    <property type="match status" value="1"/>
</dbReference>
<protein>
    <recommendedName>
        <fullName evidence="3">PilY1 beta-propeller domain-containing protein</fullName>
    </recommendedName>
</protein>
<evidence type="ECO:0000256" key="2">
    <source>
        <dbReference type="ARBA" id="ARBA00022837"/>
    </source>
</evidence>
<sequence>MPRKQIQNFKEYKMKTGRKPRATSLRIKPICQAVLAAAMTVGSVSQVYGIVISEDFTQPNTTQKWLMPTPGSGHWAGHLRRDIRNPQDYIRNAACLTANDGSPVQAGKLPRCQGASDAAGKGALRLTPAQIQRVGGIVSDFDFATNEGVDITFTTYTWGGNGADGMTFFLSDAARPPTLGASGGSLGYSCSNVNPIFSGVDGGYMAIGIDEWGNFVNGVGDNTNTGPGFRKNTIGIRGKGILNFDYFSNPDGFLADYWRKNRWGSVPSNAKNSWRQSWNGQAGQDRFRDICKSGKFDIDRQWTGSRRTETLSTTLPETNPNHLSNYKYITHKTLNFPLDTKNVRSRDQAVPMLYRIRITKDGKANVWYSRNGGTYQPVLLDYDVVTNNGALPAKFRFGFMGATGGAHNNHEVTCFRAAPASLSDGSAEVNTPDSKIVSESQVYLTFYNSLNWTGSVVAQNIVKTPDGKYHVDGKVNWDASCGLTGGVCERRENRLFTAQNDRKFFTSSNGTGVSLTWGNLSSQQQSSLKGSENDTIGQQRLAYLKGDRSQEAVSVGVGQFRPRKSVLGDIINSSPVWVGYPATQNYQKGEWKDARNPAAAMPERTGQSYQDYATANARRLNVVYAGSNDGFLHGFAAGSYSAPKQFDNTDNTGKEVFAYMPGSVLSRMHNPSKPALDFFNERYAHNFHNDAAAGTGDVFYNGKWHTWIMSGLGAGGNTVYALDVTDPETFSEQNVVGEWSFDANDPVWRNLGNTYGTPVFGRFHDGNWGAVFGNGWCSTTDAANGNCTASGGAAGIYVMSIDQTSGRPSFRFISTGESGTPNDPNGIAHVTPVDLDGDRIYDYAYAGDLKGNVWRFDLTDTQGSSWATKQPQKIFTTQSGQPISTKIVVSRAEKGNRGDVLLNFGTGLRKVGYTDEATTYATGTQSIYGLRDRQAAAFPNGGGTTAAQINGRTRLQQHRVTDRSKGTLSNDKVNWTNYDGWYMDLETVNLGLDDKGKPNIQYEQVIYNPYLDQGKYFIVNTFINGSSPILTCTETQVTGYTYPFETTTGSVVRGFFDKNTENTTKRSQYNAIGSPQLLRTVDGKIWLLSKDSGGNVRLDEVFLPSELGTYKIRRLSWREIY</sequence>
<accession>A0ABS9NKD3</accession>
<dbReference type="Pfam" id="PF05567">
    <property type="entry name" value="T4P_PilY1"/>
    <property type="match status" value="1"/>
</dbReference>